<dbReference type="Pfam" id="PF24883">
    <property type="entry name" value="NPHP3_N"/>
    <property type="match status" value="1"/>
</dbReference>
<keyword evidence="4" id="KW-1185">Reference proteome</keyword>
<keyword evidence="1" id="KW-0677">Repeat</keyword>
<evidence type="ECO:0000256" key="1">
    <source>
        <dbReference type="ARBA" id="ARBA00022737"/>
    </source>
</evidence>
<dbReference type="OrthoDB" id="5967843at2759"/>
<dbReference type="InterPro" id="IPR056884">
    <property type="entry name" value="NPHP3-like_N"/>
</dbReference>
<dbReference type="AlphaFoldDB" id="A0A1B7MX77"/>
<dbReference type="SUPFAM" id="SSF52540">
    <property type="entry name" value="P-loop containing nucleoside triphosphate hydrolases"/>
    <property type="match status" value="1"/>
</dbReference>
<evidence type="ECO:0000313" key="3">
    <source>
        <dbReference type="EMBL" id="OAX37161.1"/>
    </source>
</evidence>
<dbReference type="PROSITE" id="PS50837">
    <property type="entry name" value="NACHT"/>
    <property type="match status" value="1"/>
</dbReference>
<dbReference type="Gene3D" id="3.40.50.300">
    <property type="entry name" value="P-loop containing nucleotide triphosphate hydrolases"/>
    <property type="match status" value="1"/>
</dbReference>
<dbReference type="InterPro" id="IPR007111">
    <property type="entry name" value="NACHT_NTPase"/>
</dbReference>
<dbReference type="Proteomes" id="UP000092154">
    <property type="component" value="Unassembled WGS sequence"/>
</dbReference>
<organism evidence="3 4">
    <name type="scientific">Rhizopogon vinicolor AM-OR11-026</name>
    <dbReference type="NCBI Taxonomy" id="1314800"/>
    <lineage>
        <taxon>Eukaryota</taxon>
        <taxon>Fungi</taxon>
        <taxon>Dikarya</taxon>
        <taxon>Basidiomycota</taxon>
        <taxon>Agaricomycotina</taxon>
        <taxon>Agaricomycetes</taxon>
        <taxon>Agaricomycetidae</taxon>
        <taxon>Boletales</taxon>
        <taxon>Suillineae</taxon>
        <taxon>Rhizopogonaceae</taxon>
        <taxon>Rhizopogon</taxon>
    </lineage>
</organism>
<protein>
    <recommendedName>
        <fullName evidence="2">NACHT domain-containing protein</fullName>
    </recommendedName>
</protein>
<evidence type="ECO:0000313" key="4">
    <source>
        <dbReference type="Proteomes" id="UP000092154"/>
    </source>
</evidence>
<dbReference type="PANTHER" id="PTHR10039">
    <property type="entry name" value="AMELOGENIN"/>
    <property type="match status" value="1"/>
</dbReference>
<dbReference type="EMBL" id="KV448368">
    <property type="protein sequence ID" value="OAX37161.1"/>
    <property type="molecule type" value="Genomic_DNA"/>
</dbReference>
<dbReference type="STRING" id="1314800.A0A1B7MX77"/>
<gene>
    <name evidence="3" type="ORF">K503DRAFT_249455</name>
</gene>
<name>A0A1B7MX77_9AGAM</name>
<proteinExistence type="predicted"/>
<dbReference type="PANTHER" id="PTHR10039:SF14">
    <property type="entry name" value="NACHT DOMAIN-CONTAINING PROTEIN"/>
    <property type="match status" value="1"/>
</dbReference>
<reference evidence="3 4" key="1">
    <citation type="submission" date="2016-06" db="EMBL/GenBank/DDBJ databases">
        <title>Comparative genomics of the ectomycorrhizal sister species Rhizopogon vinicolor and Rhizopogon vesiculosus (Basidiomycota: Boletales) reveals a divergence of the mating type B locus.</title>
        <authorList>
            <consortium name="DOE Joint Genome Institute"/>
            <person name="Mujic A.B."/>
            <person name="Kuo A."/>
            <person name="Tritt A."/>
            <person name="Lipzen A."/>
            <person name="Chen C."/>
            <person name="Johnson J."/>
            <person name="Sharma A."/>
            <person name="Barry K."/>
            <person name="Grigoriev I.V."/>
            <person name="Spatafora J.W."/>
        </authorList>
    </citation>
    <scope>NUCLEOTIDE SEQUENCE [LARGE SCALE GENOMIC DNA]</scope>
    <source>
        <strain evidence="3 4">AM-OR11-026</strain>
    </source>
</reference>
<evidence type="ECO:0000259" key="2">
    <source>
        <dbReference type="PROSITE" id="PS50837"/>
    </source>
</evidence>
<sequence length="531" mass="59151">MSLDQSSGVPRSSDGTWERLSQVAVKGAEYDFRERQPHPKCLEGTRVDLLDYIRGLLENKEKSRIIWLHGTAGVGKSAVAYTIAERMRGLKVTEQTTTEKRLAGSFFFSRKHTKRCTTGYFFATLAYQFASNFASVREEVNRAIHENPALLDPDKSLHDQMEALLLQPLRRLRFRLRDGAPSVFVIDALDECTSKTEVADLISILGQALCDPDVPVIHILLTSRSEAHIHDAIQEEAVRPLVYEIPVKTTGESVAKIISLDGADVDNDICIFLEQSFRKLRSRCSNFPQPTKDEISRLASRAGRRFIVASTMVKFIDDGYNDPRDRLQLLLELTSDLLPGTEVYKLYDNILSSCADPKRAYLHLSVVAALADPLPISQISELLGPGEGKDVETALVQLRSVLDIPTDRSLPVNIYHSSVRDYVSDPSNCNLPQVQCIASPHSLLARSSLRLMVPDIRASTTFLDALLELEKQSQVMQAHDPLKLERSLSFAAGATTSSSLSAMASRRSRTRFVVLAGGPRWTCLVTVTRRR</sequence>
<accession>A0A1B7MX77</accession>
<feature type="domain" description="NACHT" evidence="2">
    <location>
        <begin position="64"/>
        <end position="227"/>
    </location>
</feature>
<dbReference type="InterPro" id="IPR027417">
    <property type="entry name" value="P-loop_NTPase"/>
</dbReference>
<dbReference type="InParanoid" id="A0A1B7MX77"/>